<protein>
    <submittedName>
        <fullName evidence="2">Uncharacterized protein</fullName>
    </submittedName>
</protein>
<organism evidence="2 3">
    <name type="scientific">Phenylobacterium terrae</name>
    <dbReference type="NCBI Taxonomy" id="2665495"/>
    <lineage>
        <taxon>Bacteria</taxon>
        <taxon>Pseudomonadati</taxon>
        <taxon>Pseudomonadota</taxon>
        <taxon>Alphaproteobacteria</taxon>
        <taxon>Caulobacterales</taxon>
        <taxon>Caulobacteraceae</taxon>
        <taxon>Phenylobacterium</taxon>
    </lineage>
</organism>
<name>A0ABW4MXK4_9CAUL</name>
<dbReference type="PROSITE" id="PS51257">
    <property type="entry name" value="PROKAR_LIPOPROTEIN"/>
    <property type="match status" value="1"/>
</dbReference>
<feature type="region of interest" description="Disordered" evidence="1">
    <location>
        <begin position="97"/>
        <end position="118"/>
    </location>
</feature>
<comment type="caution">
    <text evidence="2">The sequence shown here is derived from an EMBL/GenBank/DDBJ whole genome shotgun (WGS) entry which is preliminary data.</text>
</comment>
<evidence type="ECO:0000313" key="3">
    <source>
        <dbReference type="Proteomes" id="UP001597237"/>
    </source>
</evidence>
<evidence type="ECO:0000256" key="1">
    <source>
        <dbReference type="SAM" id="MobiDB-lite"/>
    </source>
</evidence>
<proteinExistence type="predicted"/>
<dbReference type="EMBL" id="JBHUEY010000001">
    <property type="protein sequence ID" value="MFD1782714.1"/>
    <property type="molecule type" value="Genomic_DNA"/>
</dbReference>
<dbReference type="Proteomes" id="UP001597237">
    <property type="component" value="Unassembled WGS sequence"/>
</dbReference>
<gene>
    <name evidence="2" type="ORF">ACFSC0_04855</name>
</gene>
<reference evidence="3" key="1">
    <citation type="journal article" date="2019" name="Int. J. Syst. Evol. Microbiol.">
        <title>The Global Catalogue of Microorganisms (GCM) 10K type strain sequencing project: providing services to taxonomists for standard genome sequencing and annotation.</title>
        <authorList>
            <consortium name="The Broad Institute Genomics Platform"/>
            <consortium name="The Broad Institute Genome Sequencing Center for Infectious Disease"/>
            <person name="Wu L."/>
            <person name="Ma J."/>
        </authorList>
    </citation>
    <scope>NUCLEOTIDE SEQUENCE [LARGE SCALE GENOMIC DNA]</scope>
    <source>
        <strain evidence="3">DFY28</strain>
    </source>
</reference>
<dbReference type="RefSeq" id="WP_377282388.1">
    <property type="nucleotide sequence ID" value="NZ_JBHRSI010000006.1"/>
</dbReference>
<sequence>MKTAWWAAAALMLAGCGQGGGADSADPYAGLDAAIKDWRAEIIKTDAACQQAKGPEGEACQRFEVTCKVESPIDEAERTAGVTQKVLAAMTWTARNPAMNEQQPASATATFSRTSDGWTRKAADPVNLRTCAPA</sequence>
<accession>A0ABW4MXK4</accession>
<feature type="compositionally biased region" description="Polar residues" evidence="1">
    <location>
        <begin position="99"/>
        <end position="117"/>
    </location>
</feature>
<evidence type="ECO:0000313" key="2">
    <source>
        <dbReference type="EMBL" id="MFD1782714.1"/>
    </source>
</evidence>
<keyword evidence="3" id="KW-1185">Reference proteome</keyword>